<evidence type="ECO:0000256" key="1">
    <source>
        <dbReference type="ARBA" id="ARBA00004240"/>
    </source>
</evidence>
<dbReference type="InterPro" id="IPR003137">
    <property type="entry name" value="PA_domain"/>
</dbReference>
<gene>
    <name evidence="9" type="primary">LOC100179038</name>
</gene>
<evidence type="ECO:0000313" key="9">
    <source>
        <dbReference type="Ensembl" id="ENSCINP00000018401.3"/>
    </source>
</evidence>
<dbReference type="FunCoup" id="F6QJ41">
    <property type="interactions" value="366"/>
</dbReference>
<name>F6QJ41_CIOIN</name>
<dbReference type="InterPro" id="IPR012341">
    <property type="entry name" value="6hp_glycosidase-like_sf"/>
</dbReference>
<comment type="cofactor">
    <cofactor evidence="6">
        <name>Ca(2+)</name>
        <dbReference type="ChEBI" id="CHEBI:29108"/>
    </cofactor>
</comment>
<evidence type="ECO:0000256" key="4">
    <source>
        <dbReference type="ARBA" id="ARBA00023180"/>
    </source>
</evidence>
<feature type="active site" evidence="5">
    <location>
        <position position="258"/>
    </location>
</feature>
<dbReference type="Pfam" id="PF01532">
    <property type="entry name" value="Glyco_hydro_47"/>
    <property type="match status" value="1"/>
</dbReference>
<dbReference type="GO" id="GO:0044322">
    <property type="term" value="C:endoplasmic reticulum quality control compartment"/>
    <property type="evidence" value="ECO:0007669"/>
    <property type="project" value="GOC"/>
</dbReference>
<dbReference type="Gene3D" id="1.50.10.10">
    <property type="match status" value="1"/>
</dbReference>
<evidence type="ECO:0000256" key="5">
    <source>
        <dbReference type="PIRSR" id="PIRSR601382-1"/>
    </source>
</evidence>
<dbReference type="OMA" id="RRWDRRE"/>
<accession>F6QJ41</accession>
<keyword evidence="4" id="KW-0325">Glycoprotein</keyword>
<dbReference type="PANTHER" id="PTHR45679">
    <property type="entry name" value="ER DEGRADATION-ENHANCING ALPHA-MANNOSIDASE-LIKE PROTEIN 2"/>
    <property type="match status" value="1"/>
</dbReference>
<evidence type="ECO:0000256" key="7">
    <source>
        <dbReference type="RuleBase" id="RU361193"/>
    </source>
</evidence>
<evidence type="ECO:0000256" key="2">
    <source>
        <dbReference type="ARBA" id="ARBA00007658"/>
    </source>
</evidence>
<dbReference type="PANTHER" id="PTHR45679:SF2">
    <property type="entry name" value="ER DEGRADATION-ENHANCING ALPHA-MANNOSIDASE-LIKE PROTEIN 3"/>
    <property type="match status" value="1"/>
</dbReference>
<dbReference type="GO" id="GO:0097466">
    <property type="term" value="P:ubiquitin-dependent glycoprotein ERAD pathway"/>
    <property type="evidence" value="ECO:0000318"/>
    <property type="project" value="GO_Central"/>
</dbReference>
<evidence type="ECO:0000259" key="8">
    <source>
        <dbReference type="Pfam" id="PF02225"/>
    </source>
</evidence>
<dbReference type="SUPFAM" id="SSF52025">
    <property type="entry name" value="PA domain"/>
    <property type="match status" value="1"/>
</dbReference>
<dbReference type="GO" id="GO:0005783">
    <property type="term" value="C:endoplasmic reticulum"/>
    <property type="evidence" value="ECO:0000318"/>
    <property type="project" value="GO_Central"/>
</dbReference>
<dbReference type="Gene3D" id="3.50.30.30">
    <property type="match status" value="1"/>
</dbReference>
<feature type="binding site" evidence="6">
    <location>
        <position position="457"/>
    </location>
    <ligand>
        <name>Ca(2+)</name>
        <dbReference type="ChEBI" id="CHEBI:29108"/>
    </ligand>
</feature>
<dbReference type="GO" id="GO:0016020">
    <property type="term" value="C:membrane"/>
    <property type="evidence" value="ECO:0007669"/>
    <property type="project" value="InterPro"/>
</dbReference>
<reference evidence="9" key="2">
    <citation type="submission" date="2025-08" db="UniProtKB">
        <authorList>
            <consortium name="Ensembl"/>
        </authorList>
    </citation>
    <scope>IDENTIFICATION</scope>
</reference>
<keyword evidence="6" id="KW-0479">Metal-binding</keyword>
<dbReference type="InterPro" id="IPR036026">
    <property type="entry name" value="Seven-hairpin_glycosidases"/>
</dbReference>
<keyword evidence="6" id="KW-0106">Calcium</keyword>
<evidence type="ECO:0000313" key="10">
    <source>
        <dbReference type="Proteomes" id="UP000008144"/>
    </source>
</evidence>
<sequence>MCLSGQGLGPKAIASTQRLELRDKVLEMFNHAYNAYMTNAYPADELMPIACKGRIRGVTPSRGDIDDTLGNFSLTLVDTLDTLALLGLHDEFEVAVRRVERDVSLNADLLVSVFETNIRMLGGLLGGHSAALELQESHNRMKWYNGSLLRMAKELGDRLLPAFNTSTGMPMSRINLSTGSVRRLKDRDTCTACAGTTILEMSALSRFTGDPVYEDRAREAMDYLWSRRQRSSDLMGTVLNVENGEWVRKESGIGAGIDSYYEYLLKAYILLGDDTYLHRFNTHYQAIKQYVAQGPMMIDVLMHKPTTAARNFIDALSAFWPGLQVLKGDLKSAIETHELLYQVFTRHTFLPEAFTTSFDVHWGQYPLRPEFAESTYLLYKATGDPYYLQVGKTILENLESRARVECGYAGIKDVRTFTHEDRMDSYFLAEMFKYLYLLFSSSSEDLGINIDNYVLTTEAHLLPLKLSLLSPHNKTKTKFTLSSVDRSCSNSDYVKSGNLRSIHELRSTVKVDAINVKQPTQCPNNPTPSPTQWVGPRTLKASELIPNNQQHIAILKRMGITMVVLKDGKIQLVQHHNMASTPRDATEGTMFMHEMMELSKKAEAPQNPLYIQILSRPYKGSLALRAQPAQFGPSFDSIEGGVSGYAVISDPVDGCSNSQHPVKGKIVVAERGSCMFVQKAKVAESQGAVGIIITDNVADSSFEGSSPFAMAGDDETIVNIPAMFLFTKEGGIIRDLIRDAGELRLFLSNHLK</sequence>
<protein>
    <recommendedName>
        <fullName evidence="7">alpha-1,2-Mannosidase</fullName>
        <ecNumber evidence="7">3.2.1.-</ecNumber>
    </recommendedName>
</protein>
<dbReference type="GO" id="GO:0005975">
    <property type="term" value="P:carbohydrate metabolic process"/>
    <property type="evidence" value="ECO:0007669"/>
    <property type="project" value="InterPro"/>
</dbReference>
<dbReference type="SUPFAM" id="SSF48225">
    <property type="entry name" value="Seven-hairpin glycosidases"/>
    <property type="match status" value="1"/>
</dbReference>
<dbReference type="GO" id="GO:0004571">
    <property type="term" value="F:mannosyl-oligosaccharide 1,2-alpha-mannosidase activity"/>
    <property type="evidence" value="ECO:0000318"/>
    <property type="project" value="GO_Central"/>
</dbReference>
<dbReference type="InterPro" id="IPR044674">
    <property type="entry name" value="EDEM1/2/3"/>
</dbReference>
<reference evidence="9" key="3">
    <citation type="submission" date="2025-09" db="UniProtKB">
        <authorList>
            <consortium name="Ensembl"/>
        </authorList>
    </citation>
    <scope>IDENTIFICATION</scope>
</reference>
<dbReference type="GO" id="GO:1904380">
    <property type="term" value="P:endoplasmic reticulum mannose trimming"/>
    <property type="evidence" value="ECO:0007669"/>
    <property type="project" value="InterPro"/>
</dbReference>
<dbReference type="PRINTS" id="PR00747">
    <property type="entry name" value="GLYHDRLASE47"/>
</dbReference>
<proteinExistence type="inferred from homology"/>
<dbReference type="EC" id="3.2.1.-" evidence="7"/>
<feature type="active site" evidence="5">
    <location>
        <position position="370"/>
    </location>
</feature>
<dbReference type="HOGENOM" id="CLU_003818_4_1_1"/>
<dbReference type="AlphaFoldDB" id="F6QJ41"/>
<evidence type="ECO:0000256" key="6">
    <source>
        <dbReference type="PIRSR" id="PIRSR601382-2"/>
    </source>
</evidence>
<dbReference type="InterPro" id="IPR046450">
    <property type="entry name" value="PA_dom_sf"/>
</dbReference>
<dbReference type="GO" id="GO:0030968">
    <property type="term" value="P:endoplasmic reticulum unfolded protein response"/>
    <property type="evidence" value="ECO:0000318"/>
    <property type="project" value="GO_Central"/>
</dbReference>
<comment type="subcellular location">
    <subcellularLocation>
        <location evidence="1">Endoplasmic reticulum</location>
    </subcellularLocation>
</comment>
<dbReference type="InterPro" id="IPR001382">
    <property type="entry name" value="Glyco_hydro_47"/>
</dbReference>
<dbReference type="STRING" id="7719.ENSCINP00000018401"/>
<feature type="domain" description="PA" evidence="8">
    <location>
        <begin position="651"/>
        <end position="730"/>
    </location>
</feature>
<keyword evidence="7" id="KW-0378">Hydrolase</keyword>
<dbReference type="Pfam" id="PF02225">
    <property type="entry name" value="PA"/>
    <property type="match status" value="1"/>
</dbReference>
<dbReference type="GO" id="GO:0005509">
    <property type="term" value="F:calcium ion binding"/>
    <property type="evidence" value="ECO:0007669"/>
    <property type="project" value="InterPro"/>
</dbReference>
<reference evidence="10" key="1">
    <citation type="journal article" date="2002" name="Science">
        <title>The draft genome of Ciona intestinalis: insights into chordate and vertebrate origins.</title>
        <authorList>
            <person name="Dehal P."/>
            <person name="Satou Y."/>
            <person name="Campbell R.K."/>
            <person name="Chapman J."/>
            <person name="Degnan B."/>
            <person name="De Tomaso A."/>
            <person name="Davidson B."/>
            <person name="Di Gregorio A."/>
            <person name="Gelpke M."/>
            <person name="Goodstein D.M."/>
            <person name="Harafuji N."/>
            <person name="Hastings K.E."/>
            <person name="Ho I."/>
            <person name="Hotta K."/>
            <person name="Huang W."/>
            <person name="Kawashima T."/>
            <person name="Lemaire P."/>
            <person name="Martinez D."/>
            <person name="Meinertzhagen I.A."/>
            <person name="Necula S."/>
            <person name="Nonaka M."/>
            <person name="Putnam N."/>
            <person name="Rash S."/>
            <person name="Saiga H."/>
            <person name="Satake M."/>
            <person name="Terry A."/>
            <person name="Yamada L."/>
            <person name="Wang H.G."/>
            <person name="Awazu S."/>
            <person name="Azumi K."/>
            <person name="Boore J."/>
            <person name="Branno M."/>
            <person name="Chin-Bow S."/>
            <person name="DeSantis R."/>
            <person name="Doyle S."/>
            <person name="Francino P."/>
            <person name="Keys D.N."/>
            <person name="Haga S."/>
            <person name="Hayashi H."/>
            <person name="Hino K."/>
            <person name="Imai K.S."/>
            <person name="Inaba K."/>
            <person name="Kano S."/>
            <person name="Kobayashi K."/>
            <person name="Kobayashi M."/>
            <person name="Lee B.I."/>
            <person name="Makabe K.W."/>
            <person name="Manohar C."/>
            <person name="Matassi G."/>
            <person name="Medina M."/>
            <person name="Mochizuki Y."/>
            <person name="Mount S."/>
            <person name="Morishita T."/>
            <person name="Miura S."/>
            <person name="Nakayama A."/>
            <person name="Nishizaka S."/>
            <person name="Nomoto H."/>
            <person name="Ohta F."/>
            <person name="Oishi K."/>
            <person name="Rigoutsos I."/>
            <person name="Sano M."/>
            <person name="Sasaki A."/>
            <person name="Sasakura Y."/>
            <person name="Shoguchi E."/>
            <person name="Shin-i T."/>
            <person name="Spagnuolo A."/>
            <person name="Stainier D."/>
            <person name="Suzuki M.M."/>
            <person name="Tassy O."/>
            <person name="Takatori N."/>
            <person name="Tokuoka M."/>
            <person name="Yagi K."/>
            <person name="Yoshizaki F."/>
            <person name="Wada S."/>
            <person name="Zhang C."/>
            <person name="Hyatt P.D."/>
            <person name="Larimer F."/>
            <person name="Detter C."/>
            <person name="Doggett N."/>
            <person name="Glavina T."/>
            <person name="Hawkins T."/>
            <person name="Richardson P."/>
            <person name="Lucas S."/>
            <person name="Kohara Y."/>
            <person name="Levine M."/>
            <person name="Satoh N."/>
            <person name="Rokhsar D.S."/>
        </authorList>
    </citation>
    <scope>NUCLEOTIDE SEQUENCE [LARGE SCALE GENOMIC DNA]</scope>
</reference>
<feature type="active site" description="Proton donor" evidence="5">
    <location>
        <position position="115"/>
    </location>
</feature>
<dbReference type="Ensembl" id="ENSCINT00000018401.3">
    <property type="protein sequence ID" value="ENSCINP00000018401.3"/>
    <property type="gene ID" value="ENSCING00000009069.3"/>
</dbReference>
<evidence type="ECO:0000256" key="3">
    <source>
        <dbReference type="ARBA" id="ARBA00022824"/>
    </source>
</evidence>
<comment type="similarity">
    <text evidence="2 7">Belongs to the glycosyl hydrolase 47 family.</text>
</comment>
<dbReference type="Proteomes" id="UP000008144">
    <property type="component" value="Unassembled WGS sequence"/>
</dbReference>
<keyword evidence="3" id="KW-0256">Endoplasmic reticulum</keyword>
<dbReference type="GeneTree" id="ENSGT00940000168818"/>
<dbReference type="InParanoid" id="F6QJ41"/>
<keyword evidence="7" id="KW-0326">Glycosidase</keyword>
<organism evidence="9 10">
    <name type="scientific">Ciona intestinalis</name>
    <name type="common">Transparent sea squirt</name>
    <name type="synonym">Ascidia intestinalis</name>
    <dbReference type="NCBI Taxonomy" id="7719"/>
    <lineage>
        <taxon>Eukaryota</taxon>
        <taxon>Metazoa</taxon>
        <taxon>Chordata</taxon>
        <taxon>Tunicata</taxon>
        <taxon>Ascidiacea</taxon>
        <taxon>Phlebobranchia</taxon>
        <taxon>Cionidae</taxon>
        <taxon>Ciona</taxon>
    </lineage>
</organism>
<keyword evidence="10" id="KW-1185">Reference proteome</keyword>
<feature type="active site" description="Proton donor" evidence="5">
    <location>
        <position position="352"/>
    </location>
</feature>